<evidence type="ECO:0000313" key="2">
    <source>
        <dbReference type="Proteomes" id="UP000316621"/>
    </source>
</evidence>
<dbReference type="Gramene" id="RZC74327">
    <property type="protein sequence ID" value="RZC74327"/>
    <property type="gene ID" value="C5167_049803"/>
</dbReference>
<organism evidence="1 2">
    <name type="scientific">Papaver somniferum</name>
    <name type="common">Opium poppy</name>
    <dbReference type="NCBI Taxonomy" id="3469"/>
    <lineage>
        <taxon>Eukaryota</taxon>
        <taxon>Viridiplantae</taxon>
        <taxon>Streptophyta</taxon>
        <taxon>Embryophyta</taxon>
        <taxon>Tracheophyta</taxon>
        <taxon>Spermatophyta</taxon>
        <taxon>Magnoliopsida</taxon>
        <taxon>Ranunculales</taxon>
        <taxon>Papaveraceae</taxon>
        <taxon>Papaveroideae</taxon>
        <taxon>Papaver</taxon>
    </lineage>
</organism>
<reference evidence="1 2" key="1">
    <citation type="journal article" date="2018" name="Science">
        <title>The opium poppy genome and morphinan production.</title>
        <authorList>
            <person name="Guo L."/>
            <person name="Winzer T."/>
            <person name="Yang X."/>
            <person name="Li Y."/>
            <person name="Ning Z."/>
            <person name="He Z."/>
            <person name="Teodor R."/>
            <person name="Lu Y."/>
            <person name="Bowser T.A."/>
            <person name="Graham I.A."/>
            <person name="Ye K."/>
        </authorList>
    </citation>
    <scope>NUCLEOTIDE SEQUENCE [LARGE SCALE GENOMIC DNA]</scope>
    <source>
        <strain evidence="2">cv. HN1</strain>
        <tissue evidence="1">Leaves</tissue>
    </source>
</reference>
<dbReference type="Proteomes" id="UP000316621">
    <property type="component" value="Chromosome 8"/>
</dbReference>
<dbReference type="EMBL" id="CM010722">
    <property type="protein sequence ID" value="RZC74327.1"/>
    <property type="molecule type" value="Genomic_DNA"/>
</dbReference>
<dbReference type="STRING" id="3469.A0A4Y7KN98"/>
<gene>
    <name evidence="1" type="ORF">C5167_049803</name>
</gene>
<accession>A0A4Y7KN98</accession>
<evidence type="ECO:0000313" key="1">
    <source>
        <dbReference type="EMBL" id="RZC74327.1"/>
    </source>
</evidence>
<name>A0A4Y7KN98_PAPSO</name>
<sequence>MMLWSKFEATTLMRDAGIRSGRGCGWKGRGCYEPVLRTHKMEHKEEESVEDEAPVITIWEAIGWLGCFNSLDFRSFWIPGQCDRGIIYDHILSDFINRIPETALIARSYLPNKVSEILALWRNDLNKELEKKHTGEGVQAAESFVVLEGYK</sequence>
<proteinExistence type="predicted"/>
<dbReference type="Gene3D" id="1.25.40.470">
    <property type="match status" value="1"/>
</dbReference>
<keyword evidence="2" id="KW-1185">Reference proteome</keyword>
<dbReference type="AlphaFoldDB" id="A0A4Y7KN98"/>
<protein>
    <submittedName>
        <fullName evidence="1">Uncharacterized protein</fullName>
    </submittedName>
</protein>